<name>A0A9P6N036_9FUNG</name>
<organism evidence="2 3">
    <name type="scientific">Entomortierella chlamydospora</name>
    <dbReference type="NCBI Taxonomy" id="101097"/>
    <lineage>
        <taxon>Eukaryota</taxon>
        <taxon>Fungi</taxon>
        <taxon>Fungi incertae sedis</taxon>
        <taxon>Mucoromycota</taxon>
        <taxon>Mortierellomycotina</taxon>
        <taxon>Mortierellomycetes</taxon>
        <taxon>Mortierellales</taxon>
        <taxon>Mortierellaceae</taxon>
        <taxon>Entomortierella</taxon>
    </lineage>
</organism>
<sequence length="89" mass="9739">MFRAARERRRILVKEKSLDGSAPDSVDQNDTIDSGGVNMASASASDNAGSSSRSTPPPVQQQQQHQAGFIPDRIELAQIDENLSEQLEW</sequence>
<evidence type="ECO:0000256" key="1">
    <source>
        <dbReference type="SAM" id="MobiDB-lite"/>
    </source>
</evidence>
<evidence type="ECO:0000313" key="2">
    <source>
        <dbReference type="EMBL" id="KAG0020043.1"/>
    </source>
</evidence>
<reference evidence="2" key="1">
    <citation type="journal article" date="2020" name="Fungal Divers.">
        <title>Resolving the Mortierellaceae phylogeny through synthesis of multi-gene phylogenetics and phylogenomics.</title>
        <authorList>
            <person name="Vandepol N."/>
            <person name="Liber J."/>
            <person name="Desiro A."/>
            <person name="Na H."/>
            <person name="Kennedy M."/>
            <person name="Barry K."/>
            <person name="Grigoriev I.V."/>
            <person name="Miller A.N."/>
            <person name="O'Donnell K."/>
            <person name="Stajich J.E."/>
            <person name="Bonito G."/>
        </authorList>
    </citation>
    <scope>NUCLEOTIDE SEQUENCE</scope>
    <source>
        <strain evidence="2">NRRL 2769</strain>
    </source>
</reference>
<gene>
    <name evidence="2" type="ORF">BGZ80_004875</name>
</gene>
<proteinExistence type="predicted"/>
<evidence type="ECO:0000313" key="3">
    <source>
        <dbReference type="Proteomes" id="UP000703661"/>
    </source>
</evidence>
<dbReference type="EMBL" id="JAAAID010000244">
    <property type="protein sequence ID" value="KAG0020043.1"/>
    <property type="molecule type" value="Genomic_DNA"/>
</dbReference>
<comment type="caution">
    <text evidence="2">The sequence shown here is derived from an EMBL/GenBank/DDBJ whole genome shotgun (WGS) entry which is preliminary data.</text>
</comment>
<feature type="region of interest" description="Disordered" evidence="1">
    <location>
        <begin position="15"/>
        <end position="69"/>
    </location>
</feature>
<keyword evidence="3" id="KW-1185">Reference proteome</keyword>
<dbReference type="AlphaFoldDB" id="A0A9P6N036"/>
<protein>
    <submittedName>
        <fullName evidence="2">Uncharacterized protein</fullName>
    </submittedName>
</protein>
<feature type="compositionally biased region" description="Low complexity" evidence="1">
    <location>
        <begin position="40"/>
        <end position="66"/>
    </location>
</feature>
<accession>A0A9P6N036</accession>
<dbReference type="Proteomes" id="UP000703661">
    <property type="component" value="Unassembled WGS sequence"/>
</dbReference>